<keyword evidence="1" id="KW-0812">Transmembrane</keyword>
<gene>
    <name evidence="2" type="ORF">J5837_06935</name>
</gene>
<name>A0A940X2H0_9GAMM</name>
<reference evidence="2" key="2">
    <citation type="submission" date="2021-03" db="EMBL/GenBank/DDBJ databases">
        <authorList>
            <person name="Cao W."/>
        </authorList>
    </citation>
    <scope>NUCLEOTIDE SEQUENCE</scope>
    <source>
        <strain evidence="2">110414</strain>
    </source>
</reference>
<accession>A0A940X2H0</accession>
<keyword evidence="3" id="KW-1185">Reference proteome</keyword>
<feature type="transmembrane region" description="Helical" evidence="1">
    <location>
        <begin position="71"/>
        <end position="94"/>
    </location>
</feature>
<dbReference type="Proteomes" id="UP000673447">
    <property type="component" value="Unassembled WGS sequence"/>
</dbReference>
<evidence type="ECO:0000313" key="2">
    <source>
        <dbReference type="EMBL" id="MBP3984162.1"/>
    </source>
</evidence>
<sequence>MPIDRTRHLTRSSPAWRWIGFAIALLGVGFKYWQLPYAHAELPDALFGPGLAAVAVVAMLLRAFGTARYMVVWLLLAATVPVAVAIRILSDLALDSTTHNLWPSELLIAAGLGLAASLVGTLVGSLFLLRSSRRPD</sequence>
<feature type="transmembrane region" description="Helical" evidence="1">
    <location>
        <begin position="106"/>
        <end position="129"/>
    </location>
</feature>
<dbReference type="AlphaFoldDB" id="A0A940X2H0"/>
<organism evidence="2 3">
    <name type="scientific">Pseudoxanthomonas helianthi</name>
    <dbReference type="NCBI Taxonomy" id="1453541"/>
    <lineage>
        <taxon>Bacteria</taxon>
        <taxon>Pseudomonadati</taxon>
        <taxon>Pseudomonadota</taxon>
        <taxon>Gammaproteobacteria</taxon>
        <taxon>Lysobacterales</taxon>
        <taxon>Lysobacteraceae</taxon>
        <taxon>Pseudoxanthomonas</taxon>
    </lineage>
</organism>
<protein>
    <submittedName>
        <fullName evidence="2">Uncharacterized protein</fullName>
    </submittedName>
</protein>
<keyword evidence="1" id="KW-0472">Membrane</keyword>
<reference evidence="2" key="1">
    <citation type="journal article" date="2016" name="Int. J. Syst. Evol. Microbiol.">
        <title>Pseudoxanthomonas helianthi sp. nov., isolated from roots of Jerusalem artichoke (Helianthus tuberosus).</title>
        <authorList>
            <person name="Kittiwongwattana C."/>
            <person name="Thawai C."/>
        </authorList>
    </citation>
    <scope>NUCLEOTIDE SEQUENCE</scope>
    <source>
        <strain evidence="2">110414</strain>
    </source>
</reference>
<feature type="transmembrane region" description="Helical" evidence="1">
    <location>
        <begin position="45"/>
        <end position="64"/>
    </location>
</feature>
<comment type="caution">
    <text evidence="2">The sequence shown here is derived from an EMBL/GenBank/DDBJ whole genome shotgun (WGS) entry which is preliminary data.</text>
</comment>
<dbReference type="EMBL" id="JAGKTC010000001">
    <property type="protein sequence ID" value="MBP3984162.1"/>
    <property type="molecule type" value="Genomic_DNA"/>
</dbReference>
<proteinExistence type="predicted"/>
<evidence type="ECO:0000313" key="3">
    <source>
        <dbReference type="Proteomes" id="UP000673447"/>
    </source>
</evidence>
<evidence type="ECO:0000256" key="1">
    <source>
        <dbReference type="SAM" id="Phobius"/>
    </source>
</evidence>
<dbReference type="RefSeq" id="WP_210535946.1">
    <property type="nucleotide sequence ID" value="NZ_JAGKTC010000001.1"/>
</dbReference>
<feature type="transmembrane region" description="Helical" evidence="1">
    <location>
        <begin position="15"/>
        <end position="33"/>
    </location>
</feature>
<keyword evidence="1" id="KW-1133">Transmembrane helix</keyword>